<proteinExistence type="predicted"/>
<evidence type="ECO:0000313" key="2">
    <source>
        <dbReference type="Proteomes" id="UP001165190"/>
    </source>
</evidence>
<dbReference type="EMBL" id="BSYR01000016">
    <property type="protein sequence ID" value="GMI79083.1"/>
    <property type="molecule type" value="Genomic_DNA"/>
</dbReference>
<accession>A0A9W7LWH3</accession>
<sequence length="125" mass="14884">MVGFFFRLFSQHRSQIILGRCPRGLGVRLERRRRRNRRALESLGAWEAAAAVMEERNRRIRRELRLQFVLNSLADSLVHHCLVEVENDPVMRDAFERIDAQNLNFRNLIDMIPPPPFPGRPRRRR</sequence>
<organism evidence="1 2">
    <name type="scientific">Hibiscus trionum</name>
    <name type="common">Flower of an hour</name>
    <dbReference type="NCBI Taxonomy" id="183268"/>
    <lineage>
        <taxon>Eukaryota</taxon>
        <taxon>Viridiplantae</taxon>
        <taxon>Streptophyta</taxon>
        <taxon>Embryophyta</taxon>
        <taxon>Tracheophyta</taxon>
        <taxon>Spermatophyta</taxon>
        <taxon>Magnoliopsida</taxon>
        <taxon>eudicotyledons</taxon>
        <taxon>Gunneridae</taxon>
        <taxon>Pentapetalae</taxon>
        <taxon>rosids</taxon>
        <taxon>malvids</taxon>
        <taxon>Malvales</taxon>
        <taxon>Malvaceae</taxon>
        <taxon>Malvoideae</taxon>
        <taxon>Hibiscus</taxon>
    </lineage>
</organism>
<name>A0A9W7LWH3_HIBTR</name>
<dbReference type="Proteomes" id="UP001165190">
    <property type="component" value="Unassembled WGS sequence"/>
</dbReference>
<keyword evidence="2" id="KW-1185">Reference proteome</keyword>
<dbReference type="AlphaFoldDB" id="A0A9W7LWH3"/>
<comment type="caution">
    <text evidence="1">The sequence shown here is derived from an EMBL/GenBank/DDBJ whole genome shotgun (WGS) entry which is preliminary data.</text>
</comment>
<evidence type="ECO:0000313" key="1">
    <source>
        <dbReference type="EMBL" id="GMI79083.1"/>
    </source>
</evidence>
<protein>
    <submittedName>
        <fullName evidence="1">Uncharacterized protein</fullName>
    </submittedName>
</protein>
<gene>
    <name evidence="1" type="ORF">HRI_001577600</name>
</gene>
<reference evidence="1" key="1">
    <citation type="submission" date="2023-05" db="EMBL/GenBank/DDBJ databases">
        <title>Genome and transcriptome analyses reveal genes involved in the formation of fine ridges on petal epidermal cells in Hibiscus trionum.</title>
        <authorList>
            <person name="Koshimizu S."/>
            <person name="Masuda S."/>
            <person name="Ishii T."/>
            <person name="Shirasu K."/>
            <person name="Hoshino A."/>
            <person name="Arita M."/>
        </authorList>
    </citation>
    <scope>NUCLEOTIDE SEQUENCE</scope>
    <source>
        <strain evidence="1">Hamamatsu line</strain>
    </source>
</reference>
<dbReference type="OrthoDB" id="1002058at2759"/>